<dbReference type="Proteomes" id="UP000663877">
    <property type="component" value="Unassembled WGS sequence"/>
</dbReference>
<protein>
    <submittedName>
        <fullName evidence="2">Uncharacterized protein</fullName>
    </submittedName>
</protein>
<evidence type="ECO:0000313" key="1">
    <source>
        <dbReference type="EMBL" id="CAF0742773.1"/>
    </source>
</evidence>
<name>A0A813PLK0_9BILA</name>
<proteinExistence type="predicted"/>
<dbReference type="EMBL" id="CAJNOM010000003">
    <property type="protein sequence ID" value="CAF0742773.1"/>
    <property type="molecule type" value="Genomic_DNA"/>
</dbReference>
<sequence length="156" mass="17441">MLSMNLINWSDEWRLLLETIKRQDFEHVLEKSNRQDLLLTVKCVAMTSIGTTFGALIGGPLGALAGATTATMISYGANVRYKSIYELIKQLSIEEKYRLLTKIKAVLGGIFNEQTIILSAVVVAKEIYRFFSDIKGTTNDILSSSNNSIIIEEFNE</sequence>
<dbReference type="AlphaFoldDB" id="A0A813PLK0"/>
<organism evidence="2 4">
    <name type="scientific">Adineta steineri</name>
    <dbReference type="NCBI Taxonomy" id="433720"/>
    <lineage>
        <taxon>Eukaryota</taxon>
        <taxon>Metazoa</taxon>
        <taxon>Spiralia</taxon>
        <taxon>Gnathifera</taxon>
        <taxon>Rotifera</taxon>
        <taxon>Eurotatoria</taxon>
        <taxon>Bdelloidea</taxon>
        <taxon>Adinetida</taxon>
        <taxon>Adinetidae</taxon>
        <taxon>Adineta</taxon>
    </lineage>
</organism>
<keyword evidence="3" id="KW-1185">Reference proteome</keyword>
<gene>
    <name evidence="2" type="ORF">BJG266_LOCUS2657</name>
    <name evidence="1" type="ORF">QVE165_LOCUS1009</name>
</gene>
<dbReference type="OrthoDB" id="10035735at2759"/>
<evidence type="ECO:0000313" key="4">
    <source>
        <dbReference type="Proteomes" id="UP000663877"/>
    </source>
</evidence>
<reference evidence="2" key="1">
    <citation type="submission" date="2021-02" db="EMBL/GenBank/DDBJ databases">
        <authorList>
            <person name="Nowell W R."/>
        </authorList>
    </citation>
    <scope>NUCLEOTIDE SEQUENCE</scope>
</reference>
<dbReference type="EMBL" id="CAJNOI010000006">
    <property type="protein sequence ID" value="CAF0754637.1"/>
    <property type="molecule type" value="Genomic_DNA"/>
</dbReference>
<evidence type="ECO:0000313" key="2">
    <source>
        <dbReference type="EMBL" id="CAF0754637.1"/>
    </source>
</evidence>
<evidence type="ECO:0000313" key="3">
    <source>
        <dbReference type="Proteomes" id="UP000663832"/>
    </source>
</evidence>
<dbReference type="Proteomes" id="UP000663832">
    <property type="component" value="Unassembled WGS sequence"/>
</dbReference>
<accession>A0A813PLK0</accession>
<comment type="caution">
    <text evidence="2">The sequence shown here is derived from an EMBL/GenBank/DDBJ whole genome shotgun (WGS) entry which is preliminary data.</text>
</comment>